<dbReference type="OrthoDB" id="2796951at2759"/>
<dbReference type="Pfam" id="PF00571">
    <property type="entry name" value="CBS"/>
    <property type="match status" value="3"/>
</dbReference>
<gene>
    <name evidence="4" type="ORF">KCV03_g790</name>
</gene>
<dbReference type="EMBL" id="JAHFYH010000003">
    <property type="protein sequence ID" value="KAH0234597.1"/>
    <property type="molecule type" value="Genomic_DNA"/>
</dbReference>
<keyword evidence="4" id="KW-0378">Hydrolase</keyword>
<dbReference type="Proteomes" id="UP000767238">
    <property type="component" value="Unassembled WGS sequence"/>
</dbReference>
<feature type="compositionally biased region" description="Low complexity" evidence="2">
    <location>
        <begin position="15"/>
        <end position="37"/>
    </location>
</feature>
<evidence type="ECO:0000313" key="5">
    <source>
        <dbReference type="Proteomes" id="UP000767238"/>
    </source>
</evidence>
<accession>A0A9P8GQD2</accession>
<dbReference type="Gene3D" id="3.10.580.10">
    <property type="entry name" value="CBS-domain"/>
    <property type="match status" value="2"/>
</dbReference>
<dbReference type="InterPro" id="IPR017853">
    <property type="entry name" value="GH"/>
</dbReference>
<proteinExistence type="predicted"/>
<dbReference type="Gene3D" id="3.20.20.80">
    <property type="entry name" value="Glycosidases"/>
    <property type="match status" value="1"/>
</dbReference>
<comment type="caution">
    <text evidence="4">The sequence shown here is derived from an EMBL/GenBank/DDBJ whole genome shotgun (WGS) entry which is preliminary data.</text>
</comment>
<feature type="domain" description="CBS" evidence="3">
    <location>
        <begin position="319"/>
        <end position="376"/>
    </location>
</feature>
<evidence type="ECO:0000259" key="3">
    <source>
        <dbReference type="PROSITE" id="PS51371"/>
    </source>
</evidence>
<keyword evidence="1" id="KW-0129">CBS domain</keyword>
<dbReference type="InterPro" id="IPR046342">
    <property type="entry name" value="CBS_dom_sf"/>
</dbReference>
<feature type="domain" description="CBS" evidence="3">
    <location>
        <begin position="170"/>
        <end position="233"/>
    </location>
</feature>
<evidence type="ECO:0000256" key="1">
    <source>
        <dbReference type="PROSITE-ProRule" id="PRU00703"/>
    </source>
</evidence>
<dbReference type="Pfam" id="PF16862">
    <property type="entry name" value="Glyco_hydro_79C"/>
    <property type="match status" value="1"/>
</dbReference>
<dbReference type="SMART" id="SM00116">
    <property type="entry name" value="CBS"/>
    <property type="match status" value="4"/>
</dbReference>
<evidence type="ECO:0000256" key="2">
    <source>
        <dbReference type="SAM" id="MobiDB-lite"/>
    </source>
</evidence>
<feature type="non-terminal residue" evidence="4">
    <location>
        <position position="1"/>
    </location>
</feature>
<dbReference type="PANTHER" id="PTHR36183">
    <property type="entry name" value="BETA-GLUCURONIDASE"/>
    <property type="match status" value="1"/>
</dbReference>
<feature type="domain" description="CBS" evidence="3">
    <location>
        <begin position="246"/>
        <end position="305"/>
    </location>
</feature>
<dbReference type="InterPro" id="IPR000644">
    <property type="entry name" value="CBS_dom"/>
</dbReference>
<dbReference type="InterPro" id="IPR052974">
    <property type="entry name" value="GH79_Enzymes"/>
</dbReference>
<reference evidence="4" key="1">
    <citation type="journal article" date="2021" name="J Fungi (Basel)">
        <title>Virulence traits and population genomics of the black yeast Aureobasidium melanogenum.</title>
        <authorList>
            <person name="Cernosa A."/>
            <person name="Sun X."/>
            <person name="Gostincar C."/>
            <person name="Fang C."/>
            <person name="Gunde-Cimerman N."/>
            <person name="Song Z."/>
        </authorList>
    </citation>
    <scope>NUCLEOTIDE SEQUENCE</scope>
    <source>
        <strain evidence="4">EXF-8016</strain>
    </source>
</reference>
<sequence>MAEADATAAGPLNEPAPTHSPSTSTPSSTNAQQPSPAFVAPSDYLRPRERAHGSKSRGPMSPLDHEQLEGLRAIREFLKARTSYDVLPLSYRLIVFDTALLVKKSLNILIQNGIVSAPLWDSKTSTFAGLLTTSDYINVIQYYWQNPDALAQVDQFRLNSLRDIEKAIGVQPIETVSVHPLQSLYTACRRMLESRARRIPLVDVDDETQRAMIVSVLTQYRILKFVAVNVKDTQNLRKPLRDIDCGTYGDLQTATMETPVMDVIHLLVKYSISNVPILDSDGGVVNVFEAVDVISLIKGGVYDDLNLTVGEALLKRSEDFPGIFTCTLNDRLDSIFDTIRKSRVHRFVVIDEDKKLKGLLTLTRIVICQPLVGDDGVFSLEVPKTALGGSIKHDPTFVSFSFEPAFWVEFFGNSSSPNELAFNLLNCIVDHGGQPTIRPGGITMDSMMFNASAGDPVRTTNPRGGVYRTTVGPAYYKSWLNFPEGTKFVSTLNFGNDSLDIARDLAVASVKYASNDSISFFELGNEPTNYPSSRWKNSTEAYVQQWKNWTAQIDAAVNMTLGADAAVEFGSERWWASSATTDQTGLEVLPNALIPAEIDSRNQVADYSIHSYPFSTCDLARAELATIQNILNQTELARYADEDIYPSAKAALDAGNRWIIGEFNSISCSGNPNVSDTFAQALWVVQSELIYAVRNASAVYLHQGAALVFQSSQQVNSAGQNGSPGYSTYDMFYPQDSEKRGPARVLPSFSSQLFMAEAFAIPETRVRQLETPSGIDKDYFSAYAFYVNDKLNKLAITNSKPYYANSTSNFTVTLDISKYSHSKNGTRAWLKRLSAPYVNEGNANKTTWAGQSYSQGHATGDLLVEAIGRDGLVHVRGSEAVLVFLEKRDAKMDVC</sequence>
<dbReference type="GO" id="GO:0016787">
    <property type="term" value="F:hydrolase activity"/>
    <property type="evidence" value="ECO:0007669"/>
    <property type="project" value="UniProtKB-KW"/>
</dbReference>
<dbReference type="AlphaFoldDB" id="A0A9P8GQD2"/>
<dbReference type="InterPro" id="IPR031728">
    <property type="entry name" value="GlcAase_C"/>
</dbReference>
<dbReference type="CDD" id="cd04618">
    <property type="entry name" value="CBS_euAMPK_gamma-like_repeat1"/>
    <property type="match status" value="1"/>
</dbReference>
<dbReference type="SUPFAM" id="SSF54631">
    <property type="entry name" value="CBS-domain pair"/>
    <property type="match status" value="2"/>
</dbReference>
<reference evidence="4" key="2">
    <citation type="submission" date="2021-08" db="EMBL/GenBank/DDBJ databases">
        <authorList>
            <person name="Gostincar C."/>
            <person name="Sun X."/>
            <person name="Song Z."/>
            <person name="Gunde-Cimerman N."/>
        </authorList>
    </citation>
    <scope>NUCLEOTIDE SEQUENCE</scope>
    <source>
        <strain evidence="4">EXF-8016</strain>
    </source>
</reference>
<evidence type="ECO:0000313" key="4">
    <source>
        <dbReference type="EMBL" id="KAH0234597.1"/>
    </source>
</evidence>
<organism evidence="4 5">
    <name type="scientific">Aureobasidium melanogenum</name>
    <name type="common">Aureobasidium pullulans var. melanogenum</name>
    <dbReference type="NCBI Taxonomy" id="46634"/>
    <lineage>
        <taxon>Eukaryota</taxon>
        <taxon>Fungi</taxon>
        <taxon>Dikarya</taxon>
        <taxon>Ascomycota</taxon>
        <taxon>Pezizomycotina</taxon>
        <taxon>Dothideomycetes</taxon>
        <taxon>Dothideomycetidae</taxon>
        <taxon>Dothideales</taxon>
        <taxon>Saccotheciaceae</taxon>
        <taxon>Aureobasidium</taxon>
    </lineage>
</organism>
<dbReference type="CDD" id="cd04641">
    <property type="entry name" value="CBS_euAMPK_gamma-like_repeat2"/>
    <property type="match status" value="1"/>
</dbReference>
<protein>
    <submittedName>
        <fullName evidence="4">Glycoside hydrolase family 79 protein</fullName>
    </submittedName>
</protein>
<dbReference type="PROSITE" id="PS51371">
    <property type="entry name" value="CBS"/>
    <property type="match status" value="3"/>
</dbReference>
<dbReference type="SUPFAM" id="SSF51445">
    <property type="entry name" value="(Trans)glycosidases"/>
    <property type="match status" value="1"/>
</dbReference>
<feature type="region of interest" description="Disordered" evidence="2">
    <location>
        <begin position="1"/>
        <end position="64"/>
    </location>
</feature>
<dbReference type="PANTHER" id="PTHR36183:SF2">
    <property type="entry name" value="BETA-GLUCURONIDASE C-TERMINAL DOMAIN-CONTAINING PROTEIN"/>
    <property type="match status" value="1"/>
</dbReference>
<name>A0A9P8GQD2_AURME</name>